<evidence type="ECO:0000313" key="4">
    <source>
        <dbReference type="Proteomes" id="UP001177670"/>
    </source>
</evidence>
<dbReference type="GO" id="GO:0030527">
    <property type="term" value="F:structural constituent of chromatin"/>
    <property type="evidence" value="ECO:0007669"/>
    <property type="project" value="InterPro"/>
</dbReference>
<organism evidence="3 4">
    <name type="scientific">Melipona bicolor</name>
    <dbReference type="NCBI Taxonomy" id="60889"/>
    <lineage>
        <taxon>Eukaryota</taxon>
        <taxon>Metazoa</taxon>
        <taxon>Ecdysozoa</taxon>
        <taxon>Arthropoda</taxon>
        <taxon>Hexapoda</taxon>
        <taxon>Insecta</taxon>
        <taxon>Pterygota</taxon>
        <taxon>Neoptera</taxon>
        <taxon>Endopterygota</taxon>
        <taxon>Hymenoptera</taxon>
        <taxon>Apocrita</taxon>
        <taxon>Aculeata</taxon>
        <taxon>Apoidea</taxon>
        <taxon>Anthophila</taxon>
        <taxon>Apidae</taxon>
        <taxon>Melipona</taxon>
    </lineage>
</organism>
<evidence type="ECO:0000313" key="3">
    <source>
        <dbReference type="EMBL" id="KAK1136306.1"/>
    </source>
</evidence>
<name>A0AA40GED6_9HYME</name>
<dbReference type="PRINTS" id="PR00621">
    <property type="entry name" value="HISTONEH2B"/>
</dbReference>
<dbReference type="InterPro" id="IPR000558">
    <property type="entry name" value="Histone_H2B"/>
</dbReference>
<feature type="domain" description="Core Histone H2A/H2B/H3" evidence="2">
    <location>
        <begin position="16"/>
        <end position="88"/>
    </location>
</feature>
<dbReference type="EMBL" id="JAHYIQ010000001">
    <property type="protein sequence ID" value="KAK1136306.1"/>
    <property type="molecule type" value="Genomic_DNA"/>
</dbReference>
<protein>
    <recommendedName>
        <fullName evidence="2">Core Histone H2A/H2B/H3 domain-containing protein</fullName>
    </recommendedName>
</protein>
<dbReference type="GO" id="GO:0003677">
    <property type="term" value="F:DNA binding"/>
    <property type="evidence" value="ECO:0007669"/>
    <property type="project" value="InterPro"/>
</dbReference>
<sequence length="111" mass="13001">MSLEVRRKSIEKTDISTKKEKADMKKRKKKENYGIYIFRVLKQAHPKMSISSRAVNDIFEKIASESYHLISYNKLKTITSKEVQTAIRHLLPGELAKHARYTGHRRYTGSY</sequence>
<proteinExistence type="inferred from homology"/>
<gene>
    <name evidence="3" type="ORF">K0M31_000869</name>
</gene>
<evidence type="ECO:0000256" key="1">
    <source>
        <dbReference type="ARBA" id="ARBA00006846"/>
    </source>
</evidence>
<comment type="similarity">
    <text evidence="1">Belongs to the histone H2B family.</text>
</comment>
<comment type="caution">
    <text evidence="3">The sequence shown here is derived from an EMBL/GenBank/DDBJ whole genome shotgun (WGS) entry which is preliminary data.</text>
</comment>
<dbReference type="SMART" id="SM00427">
    <property type="entry name" value="H2B"/>
    <property type="match status" value="1"/>
</dbReference>
<accession>A0AA40GED6</accession>
<dbReference type="SUPFAM" id="SSF47113">
    <property type="entry name" value="Histone-fold"/>
    <property type="match status" value="1"/>
</dbReference>
<dbReference type="AlphaFoldDB" id="A0AA40GED6"/>
<dbReference type="InterPro" id="IPR009072">
    <property type="entry name" value="Histone-fold"/>
</dbReference>
<keyword evidence="4" id="KW-1185">Reference proteome</keyword>
<dbReference type="Pfam" id="PF00125">
    <property type="entry name" value="Histone"/>
    <property type="match status" value="1"/>
</dbReference>
<evidence type="ECO:0000259" key="2">
    <source>
        <dbReference type="Pfam" id="PF00125"/>
    </source>
</evidence>
<dbReference type="GO" id="GO:0000786">
    <property type="term" value="C:nucleosome"/>
    <property type="evidence" value="ECO:0007669"/>
    <property type="project" value="InterPro"/>
</dbReference>
<dbReference type="GO" id="GO:0046982">
    <property type="term" value="F:protein heterodimerization activity"/>
    <property type="evidence" value="ECO:0007669"/>
    <property type="project" value="InterPro"/>
</dbReference>
<dbReference type="CDD" id="cd22910">
    <property type="entry name" value="HFD_H2B"/>
    <property type="match status" value="1"/>
</dbReference>
<dbReference type="Gene3D" id="1.10.20.10">
    <property type="entry name" value="Histone, subunit A"/>
    <property type="match status" value="1"/>
</dbReference>
<dbReference type="InterPro" id="IPR007125">
    <property type="entry name" value="H2A/H2B/H3"/>
</dbReference>
<dbReference type="Proteomes" id="UP001177670">
    <property type="component" value="Unassembled WGS sequence"/>
</dbReference>
<reference evidence="3" key="1">
    <citation type="submission" date="2021-10" db="EMBL/GenBank/DDBJ databases">
        <title>Melipona bicolor Genome sequencing and assembly.</title>
        <authorList>
            <person name="Araujo N.S."/>
            <person name="Arias M.C."/>
        </authorList>
    </citation>
    <scope>NUCLEOTIDE SEQUENCE</scope>
    <source>
        <strain evidence="3">USP_2M_L1-L4_2017</strain>
        <tissue evidence="3">Whole body</tissue>
    </source>
</reference>
<dbReference type="PANTHER" id="PTHR23428">
    <property type="entry name" value="HISTONE H2B"/>
    <property type="match status" value="1"/>
</dbReference>